<proteinExistence type="inferred from homology"/>
<dbReference type="Proteomes" id="UP000467840">
    <property type="component" value="Chromosome 8"/>
</dbReference>
<evidence type="ECO:0000256" key="2">
    <source>
        <dbReference type="SAM" id="MobiDB-lite"/>
    </source>
</evidence>
<evidence type="ECO:0000313" key="5">
    <source>
        <dbReference type="Proteomes" id="UP000467840"/>
    </source>
</evidence>
<dbReference type="InterPro" id="IPR021410">
    <property type="entry name" value="FAF"/>
</dbReference>
<protein>
    <recommendedName>
        <fullName evidence="3">FAF domain-containing protein</fullName>
    </recommendedName>
</protein>
<reference evidence="4 5" key="1">
    <citation type="journal article" date="2020" name="Mol. Plant">
        <title>The Chromosome-Based Rubber Tree Genome Provides New Insights into Spurge Genome Evolution and Rubber Biosynthesis.</title>
        <authorList>
            <person name="Liu J."/>
            <person name="Shi C."/>
            <person name="Shi C.C."/>
            <person name="Li W."/>
            <person name="Zhang Q.J."/>
            <person name="Zhang Y."/>
            <person name="Li K."/>
            <person name="Lu H.F."/>
            <person name="Shi C."/>
            <person name="Zhu S.T."/>
            <person name="Xiao Z.Y."/>
            <person name="Nan H."/>
            <person name="Yue Y."/>
            <person name="Zhu X.G."/>
            <person name="Wu Y."/>
            <person name="Hong X.N."/>
            <person name="Fan G.Y."/>
            <person name="Tong Y."/>
            <person name="Zhang D."/>
            <person name="Mao C.L."/>
            <person name="Liu Y.L."/>
            <person name="Hao S.J."/>
            <person name="Liu W.Q."/>
            <person name="Lv M.Q."/>
            <person name="Zhang H.B."/>
            <person name="Liu Y."/>
            <person name="Hu-Tang G.R."/>
            <person name="Wang J.P."/>
            <person name="Wang J.H."/>
            <person name="Sun Y.H."/>
            <person name="Ni S.B."/>
            <person name="Chen W.B."/>
            <person name="Zhang X.C."/>
            <person name="Jiao Y.N."/>
            <person name="Eichler E.E."/>
            <person name="Li G.H."/>
            <person name="Liu X."/>
            <person name="Gao L.Z."/>
        </authorList>
    </citation>
    <scope>NUCLEOTIDE SEQUENCE [LARGE SCALE GENOMIC DNA]</scope>
    <source>
        <strain evidence="5">cv. GT1</strain>
        <tissue evidence="4">Leaf</tissue>
    </source>
</reference>
<evidence type="ECO:0000313" key="4">
    <source>
        <dbReference type="EMBL" id="KAF2287959.1"/>
    </source>
</evidence>
<dbReference type="PANTHER" id="PTHR33155">
    <property type="entry name" value="FANTASTIC FOUR-LIKE PROTEIN (DUF3049)"/>
    <property type="match status" value="1"/>
</dbReference>
<comment type="caution">
    <text evidence="4">The sequence shown here is derived from an EMBL/GenBank/DDBJ whole genome shotgun (WGS) entry which is preliminary data.</text>
</comment>
<dbReference type="InterPro" id="IPR046431">
    <property type="entry name" value="FAF_dom"/>
</dbReference>
<feature type="region of interest" description="Disordered" evidence="2">
    <location>
        <begin position="149"/>
        <end position="186"/>
    </location>
</feature>
<gene>
    <name evidence="4" type="ORF">GH714_003513</name>
</gene>
<dbReference type="AlphaFoldDB" id="A0A6A6KKK0"/>
<comment type="similarity">
    <text evidence="1">Belongs to the fantastic four family.</text>
</comment>
<dbReference type="EMBL" id="JAAGAX010000016">
    <property type="protein sequence ID" value="KAF2287959.1"/>
    <property type="molecule type" value="Genomic_DNA"/>
</dbReference>
<evidence type="ECO:0000259" key="3">
    <source>
        <dbReference type="Pfam" id="PF11250"/>
    </source>
</evidence>
<dbReference type="PANTHER" id="PTHR33155:SF27">
    <property type="entry name" value="FANTASTIC FOUR-LIKE PROTEIN (DUF3049)"/>
    <property type="match status" value="1"/>
</dbReference>
<feature type="domain" description="FAF" evidence="3">
    <location>
        <begin position="86"/>
        <end position="139"/>
    </location>
</feature>
<dbReference type="Pfam" id="PF11250">
    <property type="entry name" value="FAF"/>
    <property type="match status" value="1"/>
</dbReference>
<sequence>MNFDDDNKQPCSSKCLALLTSGLGLTTATAADSHKTPNVLESASVVKSSSSSSSSSSFSFQERSWMKSTANKVKWRKIGERREVKKFPPPISSLDHNGHPCFFLRPIRKDGRLELTEVRIDRPEILRAYREHGRLRLHLVRDEDSDINEELQVQDQEHEKQAEILEEEKIEEEEVGEEEEEEEEDK</sequence>
<evidence type="ECO:0000256" key="1">
    <source>
        <dbReference type="ARBA" id="ARBA00008690"/>
    </source>
</evidence>
<name>A0A6A6KKK0_HEVBR</name>
<organism evidence="4 5">
    <name type="scientific">Hevea brasiliensis</name>
    <name type="common">Para rubber tree</name>
    <name type="synonym">Siphonia brasiliensis</name>
    <dbReference type="NCBI Taxonomy" id="3981"/>
    <lineage>
        <taxon>Eukaryota</taxon>
        <taxon>Viridiplantae</taxon>
        <taxon>Streptophyta</taxon>
        <taxon>Embryophyta</taxon>
        <taxon>Tracheophyta</taxon>
        <taxon>Spermatophyta</taxon>
        <taxon>Magnoliopsida</taxon>
        <taxon>eudicotyledons</taxon>
        <taxon>Gunneridae</taxon>
        <taxon>Pentapetalae</taxon>
        <taxon>rosids</taxon>
        <taxon>fabids</taxon>
        <taxon>Malpighiales</taxon>
        <taxon>Euphorbiaceae</taxon>
        <taxon>Crotonoideae</taxon>
        <taxon>Micrandreae</taxon>
        <taxon>Hevea</taxon>
    </lineage>
</organism>
<keyword evidence="5" id="KW-1185">Reference proteome</keyword>
<accession>A0A6A6KKK0</accession>
<feature type="compositionally biased region" description="Acidic residues" evidence="2">
    <location>
        <begin position="164"/>
        <end position="186"/>
    </location>
</feature>